<accession>A0A6J5TJ03</accession>
<gene>
    <name evidence="2" type="ORF">CURHAP_LOCUS3704</name>
</gene>
<dbReference type="AlphaFoldDB" id="A0A6J5TJ03"/>
<name>A0A6J5TJ03_PRUAR</name>
<keyword evidence="1" id="KW-1133">Transmembrane helix</keyword>
<sequence>MQNLIATQLGVQRIPGITDFNTRGTNIRPFARFGVFILWILTNHWLLLTGSASRLSWGIFINELSRGYGRSHQWVSIMSSRSERQAANSSSMMGAVYLPLACDG</sequence>
<reference evidence="2 3" key="1">
    <citation type="submission" date="2020-05" db="EMBL/GenBank/DDBJ databases">
        <authorList>
            <person name="Campoy J."/>
            <person name="Schneeberger K."/>
            <person name="Spophaly S."/>
        </authorList>
    </citation>
    <scope>NUCLEOTIDE SEQUENCE [LARGE SCALE GENOMIC DNA]</scope>
    <source>
        <strain evidence="2">PruArmRojPasFocal</strain>
    </source>
</reference>
<protein>
    <submittedName>
        <fullName evidence="2">Uncharacterized protein</fullName>
    </submittedName>
</protein>
<evidence type="ECO:0000313" key="3">
    <source>
        <dbReference type="Proteomes" id="UP000507222"/>
    </source>
</evidence>
<dbReference type="EMBL" id="CAEKDK010000001">
    <property type="protein sequence ID" value="CAB4263482.1"/>
    <property type="molecule type" value="Genomic_DNA"/>
</dbReference>
<proteinExistence type="predicted"/>
<organism evidence="2 3">
    <name type="scientific">Prunus armeniaca</name>
    <name type="common">Apricot</name>
    <name type="synonym">Armeniaca vulgaris</name>
    <dbReference type="NCBI Taxonomy" id="36596"/>
    <lineage>
        <taxon>Eukaryota</taxon>
        <taxon>Viridiplantae</taxon>
        <taxon>Streptophyta</taxon>
        <taxon>Embryophyta</taxon>
        <taxon>Tracheophyta</taxon>
        <taxon>Spermatophyta</taxon>
        <taxon>Magnoliopsida</taxon>
        <taxon>eudicotyledons</taxon>
        <taxon>Gunneridae</taxon>
        <taxon>Pentapetalae</taxon>
        <taxon>rosids</taxon>
        <taxon>fabids</taxon>
        <taxon>Rosales</taxon>
        <taxon>Rosaceae</taxon>
        <taxon>Amygdaloideae</taxon>
        <taxon>Amygdaleae</taxon>
        <taxon>Prunus</taxon>
    </lineage>
</organism>
<evidence type="ECO:0000256" key="1">
    <source>
        <dbReference type="SAM" id="Phobius"/>
    </source>
</evidence>
<dbReference type="Proteomes" id="UP000507222">
    <property type="component" value="Unassembled WGS sequence"/>
</dbReference>
<keyword evidence="1" id="KW-0472">Membrane</keyword>
<evidence type="ECO:0000313" key="2">
    <source>
        <dbReference type="EMBL" id="CAB4263482.1"/>
    </source>
</evidence>
<feature type="transmembrane region" description="Helical" evidence="1">
    <location>
        <begin position="30"/>
        <end position="48"/>
    </location>
</feature>
<keyword evidence="1" id="KW-0812">Transmembrane</keyword>